<gene>
    <name evidence="10" type="ORF">RU93_GL000052</name>
</gene>
<evidence type="ECO:0000313" key="11">
    <source>
        <dbReference type="Proteomes" id="UP000182149"/>
    </source>
</evidence>
<evidence type="ECO:0000256" key="2">
    <source>
        <dbReference type="ARBA" id="ARBA00005801"/>
    </source>
</evidence>
<proteinExistence type="inferred from homology"/>
<evidence type="ECO:0000313" key="10">
    <source>
        <dbReference type="EMBL" id="OJG12122.1"/>
    </source>
</evidence>
<comment type="subcellular location">
    <subcellularLocation>
        <location evidence="1">Cell membrane</location>
        <topology evidence="1">Multi-pass membrane protein</topology>
    </subcellularLocation>
</comment>
<dbReference type="PANTHER" id="PTHR30487:SF0">
    <property type="entry name" value="PREPILIN LEADER PEPTIDASE_N-METHYLTRANSFERASE-RELATED"/>
    <property type="match status" value="1"/>
</dbReference>
<dbReference type="GO" id="GO:0004190">
    <property type="term" value="F:aspartic-type endopeptidase activity"/>
    <property type="evidence" value="ECO:0007669"/>
    <property type="project" value="InterPro"/>
</dbReference>
<organism evidence="10 11">
    <name type="scientific">Enterococcus aquimarinus</name>
    <dbReference type="NCBI Taxonomy" id="328396"/>
    <lineage>
        <taxon>Bacteria</taxon>
        <taxon>Bacillati</taxon>
        <taxon>Bacillota</taxon>
        <taxon>Bacilli</taxon>
        <taxon>Lactobacillales</taxon>
        <taxon>Enterococcaceae</taxon>
        <taxon>Enterococcus</taxon>
    </lineage>
</organism>
<dbReference type="STRING" id="328396.RU93_GL000052"/>
<feature type="domain" description="Prepilin type IV endopeptidase peptidase" evidence="8">
    <location>
        <begin position="104"/>
        <end position="204"/>
    </location>
</feature>
<protein>
    <submittedName>
        <fullName evidence="10">A24 family peptidase</fullName>
    </submittedName>
</protein>
<comment type="similarity">
    <text evidence="2">Belongs to the peptidase A24 family.</text>
</comment>
<evidence type="ECO:0000256" key="7">
    <source>
        <dbReference type="SAM" id="Phobius"/>
    </source>
</evidence>
<feature type="transmembrane region" description="Helical" evidence="7">
    <location>
        <begin position="6"/>
        <end position="27"/>
    </location>
</feature>
<comment type="caution">
    <text evidence="10">The sequence shown here is derived from an EMBL/GenBank/DDBJ whole genome shotgun (WGS) entry which is preliminary data.</text>
</comment>
<feature type="transmembrane region" description="Helical" evidence="7">
    <location>
        <begin position="175"/>
        <end position="207"/>
    </location>
</feature>
<evidence type="ECO:0000256" key="4">
    <source>
        <dbReference type="ARBA" id="ARBA00022692"/>
    </source>
</evidence>
<dbReference type="InterPro" id="IPR050882">
    <property type="entry name" value="Prepilin_peptidase/N-MTase"/>
</dbReference>
<feature type="domain" description="Prepilin peptidase A24 N-terminal" evidence="9">
    <location>
        <begin position="11"/>
        <end position="93"/>
    </location>
</feature>
<feature type="transmembrane region" description="Helical" evidence="7">
    <location>
        <begin position="100"/>
        <end position="120"/>
    </location>
</feature>
<dbReference type="GO" id="GO:0005886">
    <property type="term" value="C:plasma membrane"/>
    <property type="evidence" value="ECO:0007669"/>
    <property type="project" value="UniProtKB-SubCell"/>
</dbReference>
<dbReference type="Gene3D" id="1.20.120.1220">
    <property type="match status" value="1"/>
</dbReference>
<evidence type="ECO:0000256" key="3">
    <source>
        <dbReference type="ARBA" id="ARBA00022475"/>
    </source>
</evidence>
<evidence type="ECO:0000259" key="8">
    <source>
        <dbReference type="Pfam" id="PF01478"/>
    </source>
</evidence>
<evidence type="ECO:0000256" key="1">
    <source>
        <dbReference type="ARBA" id="ARBA00004651"/>
    </source>
</evidence>
<name>A0A1L8QXA5_9ENTE</name>
<dbReference type="Pfam" id="PF06750">
    <property type="entry name" value="A24_N_bact"/>
    <property type="match status" value="1"/>
</dbReference>
<dbReference type="GO" id="GO:0006465">
    <property type="term" value="P:signal peptide processing"/>
    <property type="evidence" value="ECO:0007669"/>
    <property type="project" value="TreeGrafter"/>
</dbReference>
<feature type="transmembrane region" description="Helical" evidence="7">
    <location>
        <begin position="219"/>
        <end position="243"/>
    </location>
</feature>
<dbReference type="AlphaFoldDB" id="A0A1L8QXA5"/>
<dbReference type="InterPro" id="IPR010627">
    <property type="entry name" value="Prepilin_pept_A24_N"/>
</dbReference>
<keyword evidence="11" id="KW-1185">Reference proteome</keyword>
<dbReference type="Proteomes" id="UP000182149">
    <property type="component" value="Unassembled WGS sequence"/>
</dbReference>
<dbReference type="Pfam" id="PF01478">
    <property type="entry name" value="Peptidase_A24"/>
    <property type="match status" value="1"/>
</dbReference>
<evidence type="ECO:0000256" key="5">
    <source>
        <dbReference type="ARBA" id="ARBA00022989"/>
    </source>
</evidence>
<evidence type="ECO:0000259" key="9">
    <source>
        <dbReference type="Pfam" id="PF06750"/>
    </source>
</evidence>
<feature type="transmembrane region" description="Helical" evidence="7">
    <location>
        <begin position="140"/>
        <end position="163"/>
    </location>
</feature>
<keyword evidence="4 7" id="KW-0812">Transmembrane</keyword>
<keyword evidence="5 7" id="KW-1133">Transmembrane helix</keyword>
<accession>A0A1L8QXA5</accession>
<keyword evidence="6 7" id="KW-0472">Membrane</keyword>
<reference evidence="10 11" key="1">
    <citation type="submission" date="2014-12" db="EMBL/GenBank/DDBJ databases">
        <title>Draft genome sequences of 29 type strains of Enterococci.</title>
        <authorList>
            <person name="Zhong Z."/>
            <person name="Sun Z."/>
            <person name="Liu W."/>
            <person name="Zhang W."/>
            <person name="Zhang H."/>
        </authorList>
    </citation>
    <scope>NUCLEOTIDE SEQUENCE [LARGE SCALE GENOMIC DNA]</scope>
    <source>
        <strain evidence="10 11">DSM 17690</strain>
    </source>
</reference>
<dbReference type="EMBL" id="JXKD01000001">
    <property type="protein sequence ID" value="OJG12122.1"/>
    <property type="molecule type" value="Genomic_DNA"/>
</dbReference>
<dbReference type="OrthoDB" id="9789291at2"/>
<sequence>MALSIILIFFIYGLVFGSFFNVVGLRVPQKTLFAQNRSYCDTCQRTLTWSELIPVVSYVLQRGKCRKCGESISLIYPTMELATGILAAYTFYRYGWSRELLFGLVLISLVMPITVSDIAYRKIPNAILLFFSPIFFVLRLDALGDALLGAIVAFGLLMLIVVLSKGGMGLGDVKYFTLLGFAFGPLAFLLLFFLATLYGALIGVIVLQVKKTGRKTKIPFAPSIGLAAFTVFYYGEAIIQWYLSYFL</sequence>
<evidence type="ECO:0000256" key="6">
    <source>
        <dbReference type="ARBA" id="ARBA00023136"/>
    </source>
</evidence>
<dbReference type="RefSeq" id="WP_071873618.1">
    <property type="nucleotide sequence ID" value="NZ_JBHSHF010000002.1"/>
</dbReference>
<dbReference type="PANTHER" id="PTHR30487">
    <property type="entry name" value="TYPE 4 PREPILIN-LIKE PROTEINS LEADER PEPTIDE-PROCESSING ENZYME"/>
    <property type="match status" value="1"/>
</dbReference>
<keyword evidence="3" id="KW-1003">Cell membrane</keyword>
<dbReference type="InterPro" id="IPR000045">
    <property type="entry name" value="Prepilin_IV_endopep_pep"/>
</dbReference>